<dbReference type="InterPro" id="IPR050593">
    <property type="entry name" value="LovG"/>
</dbReference>
<gene>
    <name evidence="3" type="ORF">N7456_013438</name>
</gene>
<dbReference type="GO" id="GO:0072330">
    <property type="term" value="P:monocarboxylic acid biosynthetic process"/>
    <property type="evidence" value="ECO:0007669"/>
    <property type="project" value="UniProtKB-ARBA"/>
</dbReference>
<evidence type="ECO:0000256" key="1">
    <source>
        <dbReference type="ARBA" id="ARBA00022801"/>
    </source>
</evidence>
<reference evidence="3" key="1">
    <citation type="submission" date="2022-11" db="EMBL/GenBank/DDBJ databases">
        <authorList>
            <person name="Petersen C."/>
        </authorList>
    </citation>
    <scope>NUCLEOTIDE SEQUENCE</scope>
    <source>
        <strain evidence="3">IBT 30069</strain>
    </source>
</reference>
<dbReference type="InterPro" id="IPR005645">
    <property type="entry name" value="FSH-like_dom"/>
</dbReference>
<dbReference type="PANTHER" id="PTHR48070:SF6">
    <property type="entry name" value="ESTERASE OVCA2"/>
    <property type="match status" value="1"/>
</dbReference>
<protein>
    <submittedName>
        <fullName evidence="3">Serine hydrolase FSH</fullName>
    </submittedName>
</protein>
<keyword evidence="4" id="KW-1185">Reference proteome</keyword>
<dbReference type="AlphaFoldDB" id="A0A9W9EGA8"/>
<dbReference type="SUPFAM" id="SSF53474">
    <property type="entry name" value="alpha/beta-Hydrolases"/>
    <property type="match status" value="1"/>
</dbReference>
<dbReference type="Pfam" id="PF03959">
    <property type="entry name" value="FSH1"/>
    <property type="match status" value="1"/>
</dbReference>
<dbReference type="GO" id="GO:0005737">
    <property type="term" value="C:cytoplasm"/>
    <property type="evidence" value="ECO:0007669"/>
    <property type="project" value="TreeGrafter"/>
</dbReference>
<dbReference type="GO" id="GO:0016787">
    <property type="term" value="F:hydrolase activity"/>
    <property type="evidence" value="ECO:0007669"/>
    <property type="project" value="UniProtKB-KW"/>
</dbReference>
<dbReference type="EMBL" id="JAPQKH010000011">
    <property type="protein sequence ID" value="KAJ5081200.1"/>
    <property type="molecule type" value="Genomic_DNA"/>
</dbReference>
<organism evidence="3 4">
    <name type="scientific">Penicillium angulare</name>
    <dbReference type="NCBI Taxonomy" id="116970"/>
    <lineage>
        <taxon>Eukaryota</taxon>
        <taxon>Fungi</taxon>
        <taxon>Dikarya</taxon>
        <taxon>Ascomycota</taxon>
        <taxon>Pezizomycotina</taxon>
        <taxon>Eurotiomycetes</taxon>
        <taxon>Eurotiomycetidae</taxon>
        <taxon>Eurotiales</taxon>
        <taxon>Aspergillaceae</taxon>
        <taxon>Penicillium</taxon>
    </lineage>
</organism>
<dbReference type="OrthoDB" id="414698at2759"/>
<dbReference type="GO" id="GO:0005634">
    <property type="term" value="C:nucleus"/>
    <property type="evidence" value="ECO:0007669"/>
    <property type="project" value="TreeGrafter"/>
</dbReference>
<feature type="domain" description="Serine hydrolase" evidence="2">
    <location>
        <begin position="17"/>
        <end position="156"/>
    </location>
</feature>
<dbReference type="GO" id="GO:0017000">
    <property type="term" value="P:antibiotic biosynthetic process"/>
    <property type="evidence" value="ECO:0007669"/>
    <property type="project" value="UniProtKB-ARBA"/>
</dbReference>
<sequence>MSEFMLTDEETFAFCDSSSAQSCAKAVEDLEDYLKAEGPYDGVMAFSMGATFVLSWMARKSLENKDSNSFQLPFRVGIFFANAGPLLDYDLSSSGSVKVLDSAALEELIKIPTVHVWGTGDPDKENAALASQACKGKEKSVFVHGRGHEVPTAIETVIPIAKVINRAIIQADCY</sequence>
<dbReference type="InterPro" id="IPR029058">
    <property type="entry name" value="AB_hydrolase_fold"/>
</dbReference>
<dbReference type="GO" id="GO:0019748">
    <property type="term" value="P:secondary metabolic process"/>
    <property type="evidence" value="ECO:0007669"/>
    <property type="project" value="TreeGrafter"/>
</dbReference>
<evidence type="ECO:0000313" key="3">
    <source>
        <dbReference type="EMBL" id="KAJ5081200.1"/>
    </source>
</evidence>
<accession>A0A9W9EGA8</accession>
<dbReference type="Proteomes" id="UP001149165">
    <property type="component" value="Unassembled WGS sequence"/>
</dbReference>
<name>A0A9W9EGA8_9EURO</name>
<evidence type="ECO:0000259" key="2">
    <source>
        <dbReference type="Pfam" id="PF03959"/>
    </source>
</evidence>
<evidence type="ECO:0000313" key="4">
    <source>
        <dbReference type="Proteomes" id="UP001149165"/>
    </source>
</evidence>
<comment type="caution">
    <text evidence="3">The sequence shown here is derived from an EMBL/GenBank/DDBJ whole genome shotgun (WGS) entry which is preliminary data.</text>
</comment>
<proteinExistence type="predicted"/>
<keyword evidence="1 3" id="KW-0378">Hydrolase</keyword>
<dbReference type="Gene3D" id="3.40.50.1820">
    <property type="entry name" value="alpha/beta hydrolase"/>
    <property type="match status" value="1"/>
</dbReference>
<dbReference type="PANTHER" id="PTHR48070">
    <property type="entry name" value="ESTERASE OVCA2"/>
    <property type="match status" value="1"/>
</dbReference>
<reference evidence="3" key="2">
    <citation type="journal article" date="2023" name="IMA Fungus">
        <title>Comparative genomic study of the Penicillium genus elucidates a diverse pangenome and 15 lateral gene transfer events.</title>
        <authorList>
            <person name="Petersen C."/>
            <person name="Sorensen T."/>
            <person name="Nielsen M.R."/>
            <person name="Sondergaard T.E."/>
            <person name="Sorensen J.L."/>
            <person name="Fitzpatrick D.A."/>
            <person name="Frisvad J.C."/>
            <person name="Nielsen K.L."/>
        </authorList>
    </citation>
    <scope>NUCLEOTIDE SEQUENCE</scope>
    <source>
        <strain evidence="3">IBT 30069</strain>
    </source>
</reference>